<dbReference type="Gramene" id="Kaladp0230s0004.1.v1.1">
    <property type="protein sequence ID" value="Kaladp0230s0004.1.v1.1"/>
    <property type="gene ID" value="Kaladp0230s0004.v1.1"/>
</dbReference>
<dbReference type="AlphaFoldDB" id="A0A7N0V783"/>
<keyword evidence="2" id="KW-1185">Reference proteome</keyword>
<dbReference type="Proteomes" id="UP000594263">
    <property type="component" value="Unplaced"/>
</dbReference>
<organism evidence="1 2">
    <name type="scientific">Kalanchoe fedtschenkoi</name>
    <name type="common">Lavender scallops</name>
    <name type="synonym">South American air plant</name>
    <dbReference type="NCBI Taxonomy" id="63787"/>
    <lineage>
        <taxon>Eukaryota</taxon>
        <taxon>Viridiplantae</taxon>
        <taxon>Streptophyta</taxon>
        <taxon>Embryophyta</taxon>
        <taxon>Tracheophyta</taxon>
        <taxon>Spermatophyta</taxon>
        <taxon>Magnoliopsida</taxon>
        <taxon>eudicotyledons</taxon>
        <taxon>Gunneridae</taxon>
        <taxon>Pentapetalae</taxon>
        <taxon>Saxifragales</taxon>
        <taxon>Crassulaceae</taxon>
        <taxon>Kalanchoe</taxon>
    </lineage>
</organism>
<sequence>MCRWRGWDLTTLLESFSACSNVTKLWTDFKAILQNSCMNMGPSLALIMLLELENSRHIVIPLCIFKGDADANTVVADTRKRIFGKTLYQEYSVKSCTQSIVLKQCLC</sequence>
<evidence type="ECO:0000313" key="1">
    <source>
        <dbReference type="EnsemblPlants" id="Kaladp0230s0004.1.v1.1"/>
    </source>
</evidence>
<protein>
    <submittedName>
        <fullName evidence="1">Uncharacterized protein</fullName>
    </submittedName>
</protein>
<reference evidence="1" key="1">
    <citation type="submission" date="2021-01" db="UniProtKB">
        <authorList>
            <consortium name="EnsemblPlants"/>
        </authorList>
    </citation>
    <scope>IDENTIFICATION</scope>
</reference>
<name>A0A7N0V783_KALFE</name>
<proteinExistence type="predicted"/>
<evidence type="ECO:0000313" key="2">
    <source>
        <dbReference type="Proteomes" id="UP000594263"/>
    </source>
</evidence>
<accession>A0A7N0V783</accession>
<dbReference type="EnsemblPlants" id="Kaladp0230s0004.1.v1.1">
    <property type="protein sequence ID" value="Kaladp0230s0004.1.v1.1"/>
    <property type="gene ID" value="Kaladp0230s0004.v1.1"/>
</dbReference>